<name>A0A9X2XU68_9BACT</name>
<protein>
    <submittedName>
        <fullName evidence="4">LytTR family DNA-binding domain-containing protein</fullName>
    </submittedName>
</protein>
<dbReference type="AlphaFoldDB" id="A0A9X2XU68"/>
<feature type="domain" description="Response regulatory" evidence="2">
    <location>
        <begin position="2"/>
        <end position="114"/>
    </location>
</feature>
<dbReference type="Pfam" id="PF04397">
    <property type="entry name" value="LytTR"/>
    <property type="match status" value="1"/>
</dbReference>
<dbReference type="PANTHER" id="PTHR37299:SF1">
    <property type="entry name" value="STAGE 0 SPORULATION PROTEIN A HOMOLOG"/>
    <property type="match status" value="1"/>
</dbReference>
<dbReference type="Pfam" id="PF00072">
    <property type="entry name" value="Response_reg"/>
    <property type="match status" value="1"/>
</dbReference>
<dbReference type="InterPro" id="IPR001789">
    <property type="entry name" value="Sig_transdc_resp-reg_receiver"/>
</dbReference>
<keyword evidence="5" id="KW-1185">Reference proteome</keyword>
<keyword evidence="4" id="KW-0238">DNA-binding</keyword>
<dbReference type="PROSITE" id="PS50110">
    <property type="entry name" value="RESPONSE_REGULATORY"/>
    <property type="match status" value="1"/>
</dbReference>
<dbReference type="Gene3D" id="3.40.50.2300">
    <property type="match status" value="1"/>
</dbReference>
<dbReference type="PROSITE" id="PS50930">
    <property type="entry name" value="HTH_LYTTR"/>
    <property type="match status" value="1"/>
</dbReference>
<dbReference type="EMBL" id="JAOTIF010000002">
    <property type="protein sequence ID" value="MCU7548432.1"/>
    <property type="molecule type" value="Genomic_DNA"/>
</dbReference>
<evidence type="ECO:0000313" key="4">
    <source>
        <dbReference type="EMBL" id="MCU7548432.1"/>
    </source>
</evidence>
<feature type="domain" description="HTH LytTR-type" evidence="3">
    <location>
        <begin position="134"/>
        <end position="230"/>
    </location>
</feature>
<keyword evidence="1" id="KW-0597">Phosphoprotein</keyword>
<dbReference type="Proteomes" id="UP001155483">
    <property type="component" value="Unassembled WGS sequence"/>
</dbReference>
<dbReference type="GO" id="GO:0003677">
    <property type="term" value="F:DNA binding"/>
    <property type="evidence" value="ECO:0007669"/>
    <property type="project" value="UniProtKB-KW"/>
</dbReference>
<dbReference type="InterPro" id="IPR007492">
    <property type="entry name" value="LytTR_DNA-bd_dom"/>
</dbReference>
<gene>
    <name evidence="4" type="ORF">OCK74_04860</name>
</gene>
<reference evidence="4" key="2">
    <citation type="submission" date="2023-04" db="EMBL/GenBank/DDBJ databases">
        <title>Paracnuella aquatica gen. nov., sp. nov., a member of the family Chitinophagaceae isolated from a hot spring.</title>
        <authorList>
            <person name="Wang C."/>
        </authorList>
    </citation>
    <scope>NUCLEOTIDE SEQUENCE</scope>
    <source>
        <strain evidence="4">LB-8</strain>
    </source>
</reference>
<dbReference type="SMART" id="SM00448">
    <property type="entry name" value="REC"/>
    <property type="match status" value="1"/>
</dbReference>
<dbReference type="SMART" id="SM00850">
    <property type="entry name" value="LytTR"/>
    <property type="match status" value="1"/>
</dbReference>
<dbReference type="PANTHER" id="PTHR37299">
    <property type="entry name" value="TRANSCRIPTIONAL REGULATOR-RELATED"/>
    <property type="match status" value="1"/>
</dbReference>
<evidence type="ECO:0000256" key="1">
    <source>
        <dbReference type="PROSITE-ProRule" id="PRU00169"/>
    </source>
</evidence>
<sequence>MNCLIVDDNEVARMAMKQLVSQVQWLNLVAECSSAIEAFNFLKTENIQLLFLDIEMPGMTGIELTKQLGKTKPLIIFTTAKSDYALEAFELNVVDYLLKPVSLPRFLQAVSRAREVMDSNKQEVKFEEKEFVFVKDNGVLKKLNVDEILFLEAMGDYVKVHTGQKFHVLHSTLKSIEEKLPANKFVRVHRSYIVALSKIDFIQEGVISIGKSSIPVAETYKASLNKKLNLL</sequence>
<dbReference type="GO" id="GO:0000156">
    <property type="term" value="F:phosphorelay response regulator activity"/>
    <property type="evidence" value="ECO:0007669"/>
    <property type="project" value="InterPro"/>
</dbReference>
<dbReference type="SUPFAM" id="SSF52172">
    <property type="entry name" value="CheY-like"/>
    <property type="match status" value="1"/>
</dbReference>
<organism evidence="4 5">
    <name type="scientific">Paraflavisolibacter caeni</name>
    <dbReference type="NCBI Taxonomy" id="2982496"/>
    <lineage>
        <taxon>Bacteria</taxon>
        <taxon>Pseudomonadati</taxon>
        <taxon>Bacteroidota</taxon>
        <taxon>Chitinophagia</taxon>
        <taxon>Chitinophagales</taxon>
        <taxon>Chitinophagaceae</taxon>
        <taxon>Paraflavisolibacter</taxon>
    </lineage>
</organism>
<dbReference type="InterPro" id="IPR011006">
    <property type="entry name" value="CheY-like_superfamily"/>
</dbReference>
<evidence type="ECO:0000313" key="5">
    <source>
        <dbReference type="Proteomes" id="UP001155483"/>
    </source>
</evidence>
<dbReference type="InterPro" id="IPR046947">
    <property type="entry name" value="LytR-like"/>
</dbReference>
<comment type="caution">
    <text evidence="4">The sequence shown here is derived from an EMBL/GenBank/DDBJ whole genome shotgun (WGS) entry which is preliminary data.</text>
</comment>
<evidence type="ECO:0000259" key="3">
    <source>
        <dbReference type="PROSITE" id="PS50930"/>
    </source>
</evidence>
<dbReference type="RefSeq" id="WP_279295879.1">
    <property type="nucleotide sequence ID" value="NZ_JAOTIF010000002.1"/>
</dbReference>
<reference evidence="4" key="1">
    <citation type="submission" date="2022-09" db="EMBL/GenBank/DDBJ databases">
        <authorList>
            <person name="Yuan C."/>
            <person name="Ke Z."/>
        </authorList>
    </citation>
    <scope>NUCLEOTIDE SEQUENCE</scope>
    <source>
        <strain evidence="4">LB-8</strain>
    </source>
</reference>
<feature type="modified residue" description="4-aspartylphosphate" evidence="1">
    <location>
        <position position="53"/>
    </location>
</feature>
<dbReference type="Gene3D" id="2.40.50.1020">
    <property type="entry name" value="LytTr DNA-binding domain"/>
    <property type="match status" value="1"/>
</dbReference>
<evidence type="ECO:0000259" key="2">
    <source>
        <dbReference type="PROSITE" id="PS50110"/>
    </source>
</evidence>
<proteinExistence type="predicted"/>
<accession>A0A9X2XU68</accession>